<proteinExistence type="predicted"/>
<dbReference type="AlphaFoldDB" id="A0AAW0BT57"/>
<accession>A0AAW0BT57</accession>
<evidence type="ECO:0000313" key="3">
    <source>
        <dbReference type="EMBL" id="KAK7029443.1"/>
    </source>
</evidence>
<dbReference type="SUPFAM" id="SSF52343">
    <property type="entry name" value="Ferredoxin reductase-like, C-terminal NADP-linked domain"/>
    <property type="match status" value="1"/>
</dbReference>
<feature type="domain" description="FAD-binding FR-type" evidence="2">
    <location>
        <begin position="271"/>
        <end position="406"/>
    </location>
</feature>
<dbReference type="Gene3D" id="2.30.110.10">
    <property type="entry name" value="Electron Transport, Fmn-binding Protein, Chain A"/>
    <property type="match status" value="1"/>
</dbReference>
<dbReference type="InterPro" id="IPR013121">
    <property type="entry name" value="Fe_red_NAD-bd_6"/>
</dbReference>
<dbReference type="SUPFAM" id="SSF50475">
    <property type="entry name" value="FMN-binding split barrel"/>
    <property type="match status" value="1"/>
</dbReference>
<dbReference type="GO" id="GO:0016491">
    <property type="term" value="F:oxidoreductase activity"/>
    <property type="evidence" value="ECO:0007669"/>
    <property type="project" value="InterPro"/>
</dbReference>
<gene>
    <name evidence="3" type="ORF">VNI00_014577</name>
</gene>
<dbReference type="InterPro" id="IPR039261">
    <property type="entry name" value="FNR_nucleotide-bd"/>
</dbReference>
<name>A0AAW0BT57_9AGAR</name>
<organism evidence="3 4">
    <name type="scientific">Paramarasmius palmivorus</name>
    <dbReference type="NCBI Taxonomy" id="297713"/>
    <lineage>
        <taxon>Eukaryota</taxon>
        <taxon>Fungi</taxon>
        <taxon>Dikarya</taxon>
        <taxon>Basidiomycota</taxon>
        <taxon>Agaricomycotina</taxon>
        <taxon>Agaricomycetes</taxon>
        <taxon>Agaricomycetidae</taxon>
        <taxon>Agaricales</taxon>
        <taxon>Marasmiineae</taxon>
        <taxon>Marasmiaceae</taxon>
        <taxon>Paramarasmius</taxon>
    </lineage>
</organism>
<dbReference type="EMBL" id="JAYKXP010000083">
    <property type="protein sequence ID" value="KAK7029443.1"/>
    <property type="molecule type" value="Genomic_DNA"/>
</dbReference>
<dbReference type="Proteomes" id="UP001383192">
    <property type="component" value="Unassembled WGS sequence"/>
</dbReference>
<protein>
    <recommendedName>
        <fullName evidence="2">FAD-binding FR-type domain-containing protein</fullName>
    </recommendedName>
</protein>
<keyword evidence="1" id="KW-0560">Oxidoreductase</keyword>
<sequence>MRVWDSDPLIKNASGHFTDDGNITNVNHDMLVAGIGIDFPTRRRSKFAGKISKLCRRDDTFDMEVFVNESIANCPKYINARDLIPHPNTVPRVKYRQLHLSLEDQLPKGVVDFIQKADTVFFGTTYASTTEKDMYPSHVGMNQRGGRPGFVRVSSKDKRTVILPDYSGNRIMTSLGNIEATPLASLSFVSFESGDVLYLTGTAENLYGAEARNIMMLQNRLTKIYVTGFVYVEDALTVRQRPGILPERSPYSPPIKFLIEECSNLKLFDEEDSVKAVLSSVDLHSENVATFTWESSKELGINPGQAIILDLAPFLGTARYQHMAPRKPSSVNDNHIRTWTVSSAHPMSATRTFSLTVKLRPGGLATGALFSIAHKLAELKPELLTDSRPLELGVRILGVTGEFGLPDIQAKPDGSRKCLWIAGGIGITPFLSMLRGIGRNKTRWDIIFIISTREPDVFISIISSIWKQLVTENAQRIVFRVTLFSNQNPASTGSFKLDHRRRRLSAEFFVKEPSLSDAGERDVLICGTPEFEQVAISGLGEIGVSPDSIRREK</sequence>
<dbReference type="InterPro" id="IPR017927">
    <property type="entry name" value="FAD-bd_FR_type"/>
</dbReference>
<dbReference type="InterPro" id="IPR012349">
    <property type="entry name" value="Split_barrel_FMN-bd"/>
</dbReference>
<dbReference type="PROSITE" id="PS51384">
    <property type="entry name" value="FAD_FR"/>
    <property type="match status" value="1"/>
</dbReference>
<evidence type="ECO:0000313" key="4">
    <source>
        <dbReference type="Proteomes" id="UP001383192"/>
    </source>
</evidence>
<evidence type="ECO:0000259" key="2">
    <source>
        <dbReference type="PROSITE" id="PS51384"/>
    </source>
</evidence>
<dbReference type="Gene3D" id="3.40.50.80">
    <property type="entry name" value="Nucleotide-binding domain of ferredoxin-NADP reductase (FNR) module"/>
    <property type="match status" value="1"/>
</dbReference>
<dbReference type="PANTHER" id="PTHR42815:SF2">
    <property type="entry name" value="FAD-BINDING, PUTATIVE (AFU_ORTHOLOGUE AFUA_6G07600)-RELATED"/>
    <property type="match status" value="1"/>
</dbReference>
<reference evidence="3 4" key="1">
    <citation type="submission" date="2024-01" db="EMBL/GenBank/DDBJ databases">
        <title>A draft genome for a cacao thread blight-causing isolate of Paramarasmius palmivorus.</title>
        <authorList>
            <person name="Baruah I.K."/>
            <person name="Bukari Y."/>
            <person name="Amoako-Attah I."/>
            <person name="Meinhardt L.W."/>
            <person name="Bailey B.A."/>
            <person name="Cohen S.P."/>
        </authorList>
    </citation>
    <scope>NUCLEOTIDE SEQUENCE [LARGE SCALE GENOMIC DNA]</scope>
    <source>
        <strain evidence="3 4">GH-12</strain>
    </source>
</reference>
<evidence type="ECO:0000256" key="1">
    <source>
        <dbReference type="ARBA" id="ARBA00023002"/>
    </source>
</evidence>
<comment type="caution">
    <text evidence="3">The sequence shown here is derived from an EMBL/GenBank/DDBJ whole genome shotgun (WGS) entry which is preliminary data.</text>
</comment>
<dbReference type="PANTHER" id="PTHR42815">
    <property type="entry name" value="FAD-BINDING, PUTATIVE (AFU_ORTHOLOGUE AFUA_6G07600)-RELATED"/>
    <property type="match status" value="1"/>
</dbReference>
<dbReference type="Pfam" id="PF08030">
    <property type="entry name" value="NAD_binding_6"/>
    <property type="match status" value="1"/>
</dbReference>
<keyword evidence="4" id="KW-1185">Reference proteome</keyword>